<gene>
    <name evidence="1" type="ORF">g.102620</name>
</gene>
<name>A0A2S2R5D9_9HEMI</name>
<evidence type="ECO:0008006" key="2">
    <source>
        <dbReference type="Google" id="ProtNLM"/>
    </source>
</evidence>
<dbReference type="AlphaFoldDB" id="A0A2S2R5D9"/>
<dbReference type="InterPro" id="IPR012337">
    <property type="entry name" value="RNaseH-like_sf"/>
</dbReference>
<sequence>MSKPHKNFFTDKRGEIYLWFIHGRLFLFNNSIQAMEKNNASATDVVNILKKLKNNIIERKDAKFVPLGAKKVLNTLTDEETNILKIEEDLKLFYERCIAYIRLWENSFGDASTFFRVDENEIKWDHFLKASEIINLRLKSEIVNQDQLFDEVVLAKEFWLLKIKDWKEEEIKTKIKITSEEKWVQLFCHFKEKDILALNIKLILQYIFCKPGNSAPVERIFSLMNNAWSDERAKMNENTGRGLMICKMNFGLTCNEFYEKIKNNIALLKKVHLAEKYQY</sequence>
<dbReference type="EMBL" id="GGMS01016023">
    <property type="protein sequence ID" value="MBY85226.1"/>
    <property type="molecule type" value="Transcribed_RNA"/>
</dbReference>
<dbReference type="SUPFAM" id="SSF53098">
    <property type="entry name" value="Ribonuclease H-like"/>
    <property type="match status" value="1"/>
</dbReference>
<accession>A0A2S2R5D9</accession>
<evidence type="ECO:0000313" key="1">
    <source>
        <dbReference type="EMBL" id="MBY85226.1"/>
    </source>
</evidence>
<reference evidence="1" key="1">
    <citation type="submission" date="2018-04" db="EMBL/GenBank/DDBJ databases">
        <title>Transcriptome assembly of Sipha flava.</title>
        <authorList>
            <person name="Scully E.D."/>
            <person name="Geib S.M."/>
            <person name="Palmer N.A."/>
            <person name="Koch K."/>
            <person name="Bradshaw J."/>
            <person name="Heng-Moss T."/>
            <person name="Sarath G."/>
        </authorList>
    </citation>
    <scope>NUCLEOTIDE SEQUENCE</scope>
</reference>
<proteinExistence type="predicted"/>
<protein>
    <recommendedName>
        <fullName evidence="2">HAT C-terminal dimerisation domain-containing protein</fullName>
    </recommendedName>
</protein>
<organism evidence="1">
    <name type="scientific">Sipha flava</name>
    <name type="common">yellow sugarcane aphid</name>
    <dbReference type="NCBI Taxonomy" id="143950"/>
    <lineage>
        <taxon>Eukaryota</taxon>
        <taxon>Metazoa</taxon>
        <taxon>Ecdysozoa</taxon>
        <taxon>Arthropoda</taxon>
        <taxon>Hexapoda</taxon>
        <taxon>Insecta</taxon>
        <taxon>Pterygota</taxon>
        <taxon>Neoptera</taxon>
        <taxon>Paraneoptera</taxon>
        <taxon>Hemiptera</taxon>
        <taxon>Sternorrhyncha</taxon>
        <taxon>Aphidomorpha</taxon>
        <taxon>Aphidoidea</taxon>
        <taxon>Aphididae</taxon>
        <taxon>Sipha</taxon>
    </lineage>
</organism>